<dbReference type="AlphaFoldDB" id="A0A1H3HE33"/>
<evidence type="ECO:0000313" key="1">
    <source>
        <dbReference type="EMBL" id="SDY13776.1"/>
    </source>
</evidence>
<name>A0A1H3HE33_9FLAO</name>
<dbReference type="PROSITE" id="PS51257">
    <property type="entry name" value="PROKAR_LIPOPROTEIN"/>
    <property type="match status" value="1"/>
</dbReference>
<evidence type="ECO:0008006" key="3">
    <source>
        <dbReference type="Google" id="ProtNLM"/>
    </source>
</evidence>
<gene>
    <name evidence="1" type="ORF">SAMN05444411_1353</name>
</gene>
<dbReference type="RefSeq" id="WP_090126730.1">
    <property type="nucleotide sequence ID" value="NZ_FNNJ01000035.1"/>
</dbReference>
<protein>
    <recommendedName>
        <fullName evidence="3">Lipoprotein</fullName>
    </recommendedName>
</protein>
<dbReference type="EMBL" id="FNNJ01000035">
    <property type="protein sequence ID" value="SDY13776.1"/>
    <property type="molecule type" value="Genomic_DNA"/>
</dbReference>
<organism evidence="1 2">
    <name type="scientific">Lutibacter oricola</name>
    <dbReference type="NCBI Taxonomy" id="762486"/>
    <lineage>
        <taxon>Bacteria</taxon>
        <taxon>Pseudomonadati</taxon>
        <taxon>Bacteroidota</taxon>
        <taxon>Flavobacteriia</taxon>
        <taxon>Flavobacteriales</taxon>
        <taxon>Flavobacteriaceae</taxon>
        <taxon>Lutibacter</taxon>
    </lineage>
</organism>
<reference evidence="1 2" key="1">
    <citation type="submission" date="2016-10" db="EMBL/GenBank/DDBJ databases">
        <authorList>
            <person name="de Groot N.N."/>
        </authorList>
    </citation>
    <scope>NUCLEOTIDE SEQUENCE [LARGE SCALE GENOMIC DNA]</scope>
    <source>
        <strain evidence="1 2">DSM 24956</strain>
    </source>
</reference>
<dbReference type="OrthoDB" id="1360313at2"/>
<accession>A0A1H3HE33</accession>
<dbReference type="Proteomes" id="UP000199595">
    <property type="component" value="Unassembled WGS sequence"/>
</dbReference>
<keyword evidence="2" id="KW-1185">Reference proteome</keyword>
<proteinExistence type="predicted"/>
<evidence type="ECO:0000313" key="2">
    <source>
        <dbReference type="Proteomes" id="UP000199595"/>
    </source>
</evidence>
<sequence>MKRIASLLILIFTIISCNPKTEVVEGDLYFQIIDFTNFHQATNDQLEELDKHIDSLRLSKMITEEDLEYIGFYDQVKKHNLLRKPLIRIKSDTLIRRIYLTESEFKKVKNYKWSDLGKRKKKVKIKIEIRELDEDIYFSDKIIDYQEIEK</sequence>